<accession>A0A975D9U6</accession>
<name>A0A975D9U6_9GAMM</name>
<organism evidence="2 3">
    <name type="scientific">Psychrosphaera ytuae</name>
    <dbReference type="NCBI Taxonomy" id="2820710"/>
    <lineage>
        <taxon>Bacteria</taxon>
        <taxon>Pseudomonadati</taxon>
        <taxon>Pseudomonadota</taxon>
        <taxon>Gammaproteobacteria</taxon>
        <taxon>Alteromonadales</taxon>
        <taxon>Pseudoalteromonadaceae</taxon>
        <taxon>Psychrosphaera</taxon>
    </lineage>
</organism>
<protein>
    <submittedName>
        <fullName evidence="2">Type II secretion system protein</fullName>
    </submittedName>
</protein>
<dbReference type="EMBL" id="CP072110">
    <property type="protein sequence ID" value="QTH63187.1"/>
    <property type="molecule type" value="Genomic_DNA"/>
</dbReference>
<keyword evidence="1" id="KW-0472">Membrane</keyword>
<evidence type="ECO:0000256" key="1">
    <source>
        <dbReference type="SAM" id="Phobius"/>
    </source>
</evidence>
<sequence>MRARKDYGHFQSQRGFTLVEMVVGITALSVALLLLTGVLVPQAERSTDPWFQVRSAELAQSLMNEINARSFDENSSRTGGQTRCNESSGPACTNIPTTCPTNTSASKSWVEENSRDLYDDVDDFHCFEASGDTITNIEDQALINVYKEFSVSVRVVYAGSDLGLSNQLAKRITVSVTPPRGSIVNYTTYRTNY</sequence>
<dbReference type="PROSITE" id="PS00409">
    <property type="entry name" value="PROKAR_NTER_METHYL"/>
    <property type="match status" value="1"/>
</dbReference>
<dbReference type="NCBIfam" id="TIGR02532">
    <property type="entry name" value="IV_pilin_GFxxxE"/>
    <property type="match status" value="1"/>
</dbReference>
<dbReference type="RefSeq" id="WP_208831156.1">
    <property type="nucleotide sequence ID" value="NZ_CP072110.1"/>
</dbReference>
<dbReference type="Proteomes" id="UP000682739">
    <property type="component" value="Chromosome"/>
</dbReference>
<evidence type="ECO:0000313" key="2">
    <source>
        <dbReference type="EMBL" id="QTH63187.1"/>
    </source>
</evidence>
<gene>
    <name evidence="2" type="ORF">J1N51_10605</name>
</gene>
<dbReference type="InterPro" id="IPR012902">
    <property type="entry name" value="N_methyl_site"/>
</dbReference>
<evidence type="ECO:0000313" key="3">
    <source>
        <dbReference type="Proteomes" id="UP000682739"/>
    </source>
</evidence>
<dbReference type="Pfam" id="PF07963">
    <property type="entry name" value="N_methyl"/>
    <property type="match status" value="1"/>
</dbReference>
<dbReference type="KEGG" id="psym:J1N51_10605"/>
<keyword evidence="1" id="KW-0812">Transmembrane</keyword>
<dbReference type="AlphaFoldDB" id="A0A975D9U6"/>
<keyword evidence="3" id="KW-1185">Reference proteome</keyword>
<proteinExistence type="predicted"/>
<feature type="transmembrane region" description="Helical" evidence="1">
    <location>
        <begin position="21"/>
        <end position="40"/>
    </location>
</feature>
<reference evidence="2" key="1">
    <citation type="submission" date="2021-03" db="EMBL/GenBank/DDBJ databases">
        <title>Description of Psychrosphaera ytuae sp. nov. isolated from deep sea sediment of South China Sea.</title>
        <authorList>
            <person name="Zhang J."/>
            <person name="Xu X.-D."/>
        </authorList>
    </citation>
    <scope>NUCLEOTIDE SEQUENCE</scope>
    <source>
        <strain evidence="2">MTZ26</strain>
    </source>
</reference>
<keyword evidence="1" id="KW-1133">Transmembrane helix</keyword>